<feature type="transmembrane region" description="Helical" evidence="5">
    <location>
        <begin position="233"/>
        <end position="256"/>
    </location>
</feature>
<evidence type="ECO:0000259" key="8">
    <source>
        <dbReference type="Pfam" id="PF25145"/>
    </source>
</evidence>
<feature type="domain" description="NfeD1b N-terminal" evidence="8">
    <location>
        <begin position="25"/>
        <end position="219"/>
    </location>
</feature>
<dbReference type="InterPro" id="IPR029045">
    <property type="entry name" value="ClpP/crotonase-like_dom_sf"/>
</dbReference>
<dbReference type="InterPro" id="IPR012340">
    <property type="entry name" value="NA-bd_OB-fold"/>
</dbReference>
<dbReference type="GO" id="GO:0005886">
    <property type="term" value="C:plasma membrane"/>
    <property type="evidence" value="ECO:0007669"/>
    <property type="project" value="TreeGrafter"/>
</dbReference>
<evidence type="ECO:0000256" key="2">
    <source>
        <dbReference type="ARBA" id="ARBA00022692"/>
    </source>
</evidence>
<dbReference type="RefSeq" id="WP_135469947.1">
    <property type="nucleotide sequence ID" value="NZ_CASJDB010000008.1"/>
</dbReference>
<evidence type="ECO:0000259" key="6">
    <source>
        <dbReference type="Pfam" id="PF01957"/>
    </source>
</evidence>
<name>A0A4Z0V3W5_9BACT</name>
<evidence type="ECO:0000256" key="4">
    <source>
        <dbReference type="ARBA" id="ARBA00023136"/>
    </source>
</evidence>
<dbReference type="Pfam" id="PF01957">
    <property type="entry name" value="NfeD"/>
    <property type="match status" value="1"/>
</dbReference>
<dbReference type="SUPFAM" id="SSF141322">
    <property type="entry name" value="NfeD domain-like"/>
    <property type="match status" value="1"/>
</dbReference>
<accession>A0A4Z0V3W5</accession>
<dbReference type="PANTHER" id="PTHR33507:SF3">
    <property type="entry name" value="INNER MEMBRANE PROTEIN YBBJ"/>
    <property type="match status" value="1"/>
</dbReference>
<dbReference type="Gene3D" id="3.90.226.10">
    <property type="entry name" value="2-enoyl-CoA Hydratase, Chain A, domain 1"/>
    <property type="match status" value="1"/>
</dbReference>
<keyword evidence="3 5" id="KW-1133">Transmembrane helix</keyword>
<evidence type="ECO:0000256" key="3">
    <source>
        <dbReference type="ARBA" id="ARBA00022989"/>
    </source>
</evidence>
<sequence length="457" mass="49963">MRYLLTLIIGLCNLFSVYADELRCVYMLRLDDEIGSSTWRYTREALDEAEKEGADMLLVHLNTYGGSVVHADSIRTALMRFPRPVVAFVDNNAASAGALIALACDSVYMCSGSSMGAATVVNGNDGSAMPDKYQSYMRAMMRATAESHGKIAESDSALRWRRNPVIAEAMVDSRVEVDGLIDSTRVLTFTPEEAIKWGYADGKAESVDEVLSALNYDNNYAVIEYHPTWMDHLIGFLTNPAVQAFLIMVIVGGIYMEMHSPGMGFPSAAAIIAACLYFLPIYITGIASSWIILLFVAGFILVVLEMFVVPGFGVTGISGIVCISLALIFGLIENYTFSITYASSSSLWLSLGIFFAGLILAVVAIWYLTSSHGPKWVRRHTDLMTELRNSDGFIGVDMQPVRYVGHEGVAVTDMRPAGKVEINGETLDAVAVMGFIHAGTRVKVTKYENAQIYVKEA</sequence>
<feature type="transmembrane region" description="Helical" evidence="5">
    <location>
        <begin position="347"/>
        <end position="369"/>
    </location>
</feature>
<dbReference type="EMBL" id="SJSA01000001">
    <property type="protein sequence ID" value="TGG39411.1"/>
    <property type="molecule type" value="Genomic_DNA"/>
</dbReference>
<evidence type="ECO:0000256" key="1">
    <source>
        <dbReference type="ARBA" id="ARBA00004141"/>
    </source>
</evidence>
<dbReference type="Pfam" id="PF25145">
    <property type="entry name" value="NfeD1b_N"/>
    <property type="match status" value="1"/>
</dbReference>
<dbReference type="InterPro" id="IPR002810">
    <property type="entry name" value="NfeD-like_C"/>
</dbReference>
<evidence type="ECO:0000259" key="7">
    <source>
        <dbReference type="Pfam" id="PF24961"/>
    </source>
</evidence>
<dbReference type="PANTHER" id="PTHR33507">
    <property type="entry name" value="INNER MEMBRANE PROTEIN YBBJ"/>
    <property type="match status" value="1"/>
</dbReference>
<comment type="caution">
    <text evidence="9">The sequence shown here is derived from an EMBL/GenBank/DDBJ whole genome shotgun (WGS) entry which is preliminary data.</text>
</comment>
<organism evidence="9 10">
    <name type="scientific">Duncaniella freteri</name>
    <dbReference type="NCBI Taxonomy" id="2530391"/>
    <lineage>
        <taxon>Bacteria</taxon>
        <taxon>Pseudomonadati</taxon>
        <taxon>Bacteroidota</taxon>
        <taxon>Bacteroidia</taxon>
        <taxon>Bacteroidales</taxon>
        <taxon>Muribaculaceae</taxon>
        <taxon>Duncaniella</taxon>
    </lineage>
</organism>
<protein>
    <submittedName>
        <fullName evidence="9">Nodulation protein NfeD</fullName>
    </submittedName>
</protein>
<evidence type="ECO:0000313" key="9">
    <source>
        <dbReference type="EMBL" id="TGG39411.1"/>
    </source>
</evidence>
<dbReference type="Proteomes" id="UP000297635">
    <property type="component" value="Unassembled WGS sequence"/>
</dbReference>
<dbReference type="SUPFAM" id="SSF52096">
    <property type="entry name" value="ClpP/crotonase"/>
    <property type="match status" value="1"/>
</dbReference>
<evidence type="ECO:0000256" key="5">
    <source>
        <dbReference type="SAM" id="Phobius"/>
    </source>
</evidence>
<gene>
    <name evidence="9" type="ORF">EZ315_01315</name>
</gene>
<feature type="transmembrane region" description="Helical" evidence="5">
    <location>
        <begin position="316"/>
        <end position="335"/>
    </location>
</feature>
<feature type="domain" description="NfeD integral membrane" evidence="7">
    <location>
        <begin position="242"/>
        <end position="367"/>
    </location>
</feature>
<dbReference type="CDD" id="cd07021">
    <property type="entry name" value="Clp_protease_NfeD_like"/>
    <property type="match status" value="1"/>
</dbReference>
<dbReference type="InterPro" id="IPR056738">
    <property type="entry name" value="NfeD1b_N"/>
</dbReference>
<dbReference type="Pfam" id="PF24961">
    <property type="entry name" value="NfeD_membrane"/>
    <property type="match status" value="1"/>
</dbReference>
<keyword evidence="2 5" id="KW-0812">Transmembrane</keyword>
<keyword evidence="4 5" id="KW-0472">Membrane</keyword>
<dbReference type="InterPro" id="IPR056739">
    <property type="entry name" value="NfeD_membrane"/>
</dbReference>
<evidence type="ECO:0000313" key="10">
    <source>
        <dbReference type="Proteomes" id="UP000297635"/>
    </source>
</evidence>
<comment type="subcellular location">
    <subcellularLocation>
        <location evidence="1">Membrane</location>
        <topology evidence="1">Multi-pass membrane protein</topology>
    </subcellularLocation>
</comment>
<proteinExistence type="predicted"/>
<dbReference type="GeneID" id="82148410"/>
<dbReference type="Gene3D" id="2.40.50.140">
    <property type="entry name" value="Nucleic acid-binding proteins"/>
    <property type="match status" value="1"/>
</dbReference>
<reference evidence="9 10" key="1">
    <citation type="submission" date="2019-02" db="EMBL/GenBank/DDBJ databases">
        <title>Isolation and identification of novel species under the genus Muribaculum.</title>
        <authorList>
            <person name="Miyake S."/>
            <person name="Ding Y."/>
            <person name="Low A."/>
            <person name="Soh M."/>
            <person name="Seedorf H."/>
        </authorList>
    </citation>
    <scope>NUCLEOTIDE SEQUENCE [LARGE SCALE GENOMIC DNA]</scope>
    <source>
        <strain evidence="9 10">TLL-A3</strain>
    </source>
</reference>
<feature type="transmembrane region" description="Helical" evidence="5">
    <location>
        <begin position="263"/>
        <end position="283"/>
    </location>
</feature>
<feature type="domain" description="NfeD-like C-terminal" evidence="6">
    <location>
        <begin position="402"/>
        <end position="455"/>
    </location>
</feature>
<keyword evidence="10" id="KW-1185">Reference proteome</keyword>
<dbReference type="AlphaFoldDB" id="A0A4Z0V3W5"/>
<dbReference type="InterPro" id="IPR052165">
    <property type="entry name" value="Membrane_assoc_protease"/>
</dbReference>